<evidence type="ECO:0000313" key="4">
    <source>
        <dbReference type="Proteomes" id="UP001364472"/>
    </source>
</evidence>
<evidence type="ECO:0000256" key="1">
    <source>
        <dbReference type="SAM" id="MobiDB-lite"/>
    </source>
</evidence>
<evidence type="ECO:0000313" key="3">
    <source>
        <dbReference type="EMBL" id="MEJ1250418.1"/>
    </source>
</evidence>
<evidence type="ECO:0000256" key="2">
    <source>
        <dbReference type="SAM" id="SignalP"/>
    </source>
</evidence>
<name>A0AAW9R505_9GAMM</name>
<protein>
    <recommendedName>
        <fullName evidence="5">DUF4124 domain-containing protein</fullName>
    </recommendedName>
</protein>
<reference evidence="3 4" key="1">
    <citation type="journal article" date="2016" name="Antonie Van Leeuwenhoek">
        <title>Denitratimonas tolerans gen. nov., sp. nov., a denitrifying bacterium isolated from a bioreactor for tannery wastewater treatment.</title>
        <authorList>
            <person name="Han S.I."/>
            <person name="Kim J.O."/>
            <person name="Lee Y.R."/>
            <person name="Ekpeghere K.I."/>
            <person name="Koh S.C."/>
            <person name="Whang K.S."/>
        </authorList>
    </citation>
    <scope>NUCLEOTIDE SEQUENCE [LARGE SCALE GENOMIC DNA]</scope>
    <source>
        <strain evidence="3 4">KACC 17565</strain>
    </source>
</reference>
<proteinExistence type="predicted"/>
<gene>
    <name evidence="3" type="ORF">WB794_12120</name>
</gene>
<evidence type="ECO:0008006" key="5">
    <source>
        <dbReference type="Google" id="ProtNLM"/>
    </source>
</evidence>
<comment type="caution">
    <text evidence="3">The sequence shown here is derived from an EMBL/GenBank/DDBJ whole genome shotgun (WGS) entry which is preliminary data.</text>
</comment>
<feature type="chain" id="PRO_5043589324" description="DUF4124 domain-containing protein" evidence="2">
    <location>
        <begin position="23"/>
        <end position="203"/>
    </location>
</feature>
<sequence>MNRHARWFAVLVLALLAGDATAAVRRCVAEDGTLIYTDRACEHFDAREARTDPVPDSGLPATSAESGIDGSSAPPLASYGPVAVDCARTPEALLMSLRHLLELRDVNGLSGLYHWPGTGKWSARAVMDRLETIAARSDGSAELVYPEAAFVVFDPEAYPGIPPEDPEAVRIGAFHGSGLSEPSPPPLATLGVVRHAGCWWLRF</sequence>
<dbReference type="EMBL" id="JBBDHC010000019">
    <property type="protein sequence ID" value="MEJ1250418.1"/>
    <property type="molecule type" value="Genomic_DNA"/>
</dbReference>
<dbReference type="AlphaFoldDB" id="A0AAW9R505"/>
<accession>A0AAW9R505</accession>
<organism evidence="3 4">
    <name type="scientific">Denitratimonas tolerans</name>
    <dbReference type="NCBI Taxonomy" id="1338420"/>
    <lineage>
        <taxon>Bacteria</taxon>
        <taxon>Pseudomonadati</taxon>
        <taxon>Pseudomonadota</taxon>
        <taxon>Gammaproteobacteria</taxon>
        <taxon>Lysobacterales</taxon>
        <taxon>Lysobacteraceae</taxon>
        <taxon>Denitratimonas</taxon>
    </lineage>
</organism>
<feature type="region of interest" description="Disordered" evidence="1">
    <location>
        <begin position="48"/>
        <end position="73"/>
    </location>
</feature>
<feature type="signal peptide" evidence="2">
    <location>
        <begin position="1"/>
        <end position="22"/>
    </location>
</feature>
<dbReference type="Proteomes" id="UP001364472">
    <property type="component" value="Unassembled WGS sequence"/>
</dbReference>
<keyword evidence="4" id="KW-1185">Reference proteome</keyword>
<dbReference type="RefSeq" id="WP_337336120.1">
    <property type="nucleotide sequence ID" value="NZ_JBBDHC010000019.1"/>
</dbReference>
<keyword evidence="2" id="KW-0732">Signal</keyword>